<proteinExistence type="predicted"/>
<accession>A0A0R3R4H1</accession>
<organism evidence="1">
    <name type="scientific">Brugia timori</name>
    <dbReference type="NCBI Taxonomy" id="42155"/>
    <lineage>
        <taxon>Eukaryota</taxon>
        <taxon>Metazoa</taxon>
        <taxon>Ecdysozoa</taxon>
        <taxon>Nematoda</taxon>
        <taxon>Chromadorea</taxon>
        <taxon>Rhabditida</taxon>
        <taxon>Spirurina</taxon>
        <taxon>Spiruromorpha</taxon>
        <taxon>Filarioidea</taxon>
        <taxon>Onchocercidae</taxon>
        <taxon>Brugia</taxon>
    </lineage>
</organism>
<dbReference type="WBParaSite" id="BTMF_0001491101-mRNA-1">
    <property type="protein sequence ID" value="BTMF_0001491101-mRNA-1"/>
    <property type="gene ID" value="BTMF_0001491101"/>
</dbReference>
<dbReference type="AlphaFoldDB" id="A0A0R3R4H1"/>
<evidence type="ECO:0000313" key="1">
    <source>
        <dbReference type="WBParaSite" id="BTMF_0001491101-mRNA-1"/>
    </source>
</evidence>
<sequence>LVPLLLIFLIHFKRDRTYILQISFNSCITCLSHLHNLSVHDICYRKMCLF</sequence>
<protein>
    <submittedName>
        <fullName evidence="1">Ovule protein</fullName>
    </submittedName>
</protein>
<reference evidence="1" key="1">
    <citation type="submission" date="2017-02" db="UniProtKB">
        <authorList>
            <consortium name="WormBaseParasite"/>
        </authorList>
    </citation>
    <scope>IDENTIFICATION</scope>
</reference>
<name>A0A0R3R4H1_9BILA</name>